<evidence type="ECO:0000256" key="1">
    <source>
        <dbReference type="SAM" id="MobiDB-lite"/>
    </source>
</evidence>
<accession>A0A212FK14</accession>
<dbReference type="EMBL" id="AGBW02008150">
    <property type="protein sequence ID" value="OWR54097.1"/>
    <property type="molecule type" value="Genomic_DNA"/>
</dbReference>
<evidence type="ECO:0000313" key="3">
    <source>
        <dbReference type="EMBL" id="OWR54097.1"/>
    </source>
</evidence>
<dbReference type="GO" id="GO:0032259">
    <property type="term" value="P:methylation"/>
    <property type="evidence" value="ECO:0007669"/>
    <property type="project" value="UniProtKB-KW"/>
</dbReference>
<sequence length="222" mass="24916">MHSFHTLFCRRCFKYDCFLHLSDQHLECRDLNDYSLMNNLKAFVGSPWQCNASCIVLFVCCDCIIILSCLSKPYRLSVWLTGSQATGLQACHPRPNLSKRKGPDLKPFSEPCGSSCYMLLEGMKEKLAREQAAAGGEGRDGREGREGRDRALDSPNDASSEDSNDSNRYQKGSNSNSSNSNWSALCSKQPQEHTDAPYNVLGETYTHTHDSQCCHSQLRFII</sequence>
<name>A0A212FK14_DANPL</name>
<gene>
    <name evidence="3" type="ORF">KGM_214682</name>
</gene>
<feature type="domain" description="EZH1/2 MCSS" evidence="2">
    <location>
        <begin position="1"/>
        <end position="21"/>
    </location>
</feature>
<feature type="compositionally biased region" description="Basic and acidic residues" evidence="1">
    <location>
        <begin position="137"/>
        <end position="152"/>
    </location>
</feature>
<evidence type="ECO:0000313" key="4">
    <source>
        <dbReference type="Proteomes" id="UP000007151"/>
    </source>
</evidence>
<evidence type="ECO:0000259" key="2">
    <source>
        <dbReference type="Pfam" id="PF21358"/>
    </source>
</evidence>
<feature type="compositionally biased region" description="Low complexity" evidence="1">
    <location>
        <begin position="173"/>
        <end position="183"/>
    </location>
</feature>
<dbReference type="KEGG" id="dpl:KGM_214682"/>
<dbReference type="AlphaFoldDB" id="A0A212FK14"/>
<protein>
    <submittedName>
        <fullName evidence="3">Histone-lysine N-methyltransferase E</fullName>
    </submittedName>
</protein>
<feature type="region of interest" description="Disordered" evidence="1">
    <location>
        <begin position="128"/>
        <end position="189"/>
    </location>
</feature>
<organism evidence="3 4">
    <name type="scientific">Danaus plexippus plexippus</name>
    <dbReference type="NCBI Taxonomy" id="278856"/>
    <lineage>
        <taxon>Eukaryota</taxon>
        <taxon>Metazoa</taxon>
        <taxon>Ecdysozoa</taxon>
        <taxon>Arthropoda</taxon>
        <taxon>Hexapoda</taxon>
        <taxon>Insecta</taxon>
        <taxon>Pterygota</taxon>
        <taxon>Neoptera</taxon>
        <taxon>Endopterygota</taxon>
        <taxon>Lepidoptera</taxon>
        <taxon>Glossata</taxon>
        <taxon>Ditrysia</taxon>
        <taxon>Papilionoidea</taxon>
        <taxon>Nymphalidae</taxon>
        <taxon>Danainae</taxon>
        <taxon>Danaini</taxon>
        <taxon>Danaina</taxon>
        <taxon>Danaus</taxon>
        <taxon>Danaus</taxon>
    </lineage>
</organism>
<dbReference type="GO" id="GO:0008168">
    <property type="term" value="F:methyltransferase activity"/>
    <property type="evidence" value="ECO:0007669"/>
    <property type="project" value="UniProtKB-KW"/>
</dbReference>
<dbReference type="Pfam" id="PF21358">
    <property type="entry name" value="Ezh2_MCSS"/>
    <property type="match status" value="1"/>
</dbReference>
<keyword evidence="4" id="KW-1185">Reference proteome</keyword>
<dbReference type="STRING" id="278856.A0A212FK14"/>
<dbReference type="InterPro" id="IPR048358">
    <property type="entry name" value="EZH1/2_MCSS"/>
</dbReference>
<proteinExistence type="predicted"/>
<comment type="caution">
    <text evidence="3">The sequence shown here is derived from an EMBL/GenBank/DDBJ whole genome shotgun (WGS) entry which is preliminary data.</text>
</comment>
<reference evidence="3 4" key="1">
    <citation type="journal article" date="2011" name="Cell">
        <title>The monarch butterfly genome yields insights into long-distance migration.</title>
        <authorList>
            <person name="Zhan S."/>
            <person name="Merlin C."/>
            <person name="Boore J.L."/>
            <person name="Reppert S.M."/>
        </authorList>
    </citation>
    <scope>NUCLEOTIDE SEQUENCE [LARGE SCALE GENOMIC DNA]</scope>
    <source>
        <strain evidence="3">F-2</strain>
    </source>
</reference>
<dbReference type="InParanoid" id="A0A212FK14"/>
<dbReference type="Proteomes" id="UP000007151">
    <property type="component" value="Unassembled WGS sequence"/>
</dbReference>